<evidence type="ECO:0000313" key="4">
    <source>
        <dbReference type="EMBL" id="EGK06961.1"/>
    </source>
</evidence>
<dbReference type="STRING" id="504.KKKWG1_0271"/>
<dbReference type="Proteomes" id="UP000004207">
    <property type="component" value="Unassembled WGS sequence"/>
</dbReference>
<feature type="domain" description="Smf/DprA SLOG" evidence="2">
    <location>
        <begin position="89"/>
        <end position="297"/>
    </location>
</feature>
<accession>F5S9S2</accession>
<gene>
    <name evidence="4" type="primary">smf</name>
    <name evidence="4" type="ORF">HMPREF0476_1955</name>
</gene>
<dbReference type="SUPFAM" id="SSF102405">
    <property type="entry name" value="MCP/YpsA-like"/>
    <property type="match status" value="1"/>
</dbReference>
<dbReference type="PANTHER" id="PTHR43022">
    <property type="entry name" value="PROTEIN SMF"/>
    <property type="match status" value="1"/>
</dbReference>
<keyword evidence="5" id="KW-1185">Reference proteome</keyword>
<proteinExistence type="inferred from homology"/>
<organism evidence="4 5">
    <name type="scientific">Kingella kingae ATCC 23330</name>
    <dbReference type="NCBI Taxonomy" id="887327"/>
    <lineage>
        <taxon>Bacteria</taxon>
        <taxon>Pseudomonadati</taxon>
        <taxon>Pseudomonadota</taxon>
        <taxon>Betaproteobacteria</taxon>
        <taxon>Neisseriales</taxon>
        <taxon>Neisseriaceae</taxon>
        <taxon>Kingella</taxon>
    </lineage>
</organism>
<evidence type="ECO:0000259" key="3">
    <source>
        <dbReference type="Pfam" id="PF17782"/>
    </source>
</evidence>
<dbReference type="Gene3D" id="3.40.50.450">
    <property type="match status" value="1"/>
</dbReference>
<dbReference type="HOGENOM" id="CLU_029601_1_1_4"/>
<feature type="domain" description="DprA winged helix" evidence="3">
    <location>
        <begin position="340"/>
        <end position="395"/>
    </location>
</feature>
<evidence type="ECO:0000256" key="1">
    <source>
        <dbReference type="ARBA" id="ARBA00006525"/>
    </source>
</evidence>
<evidence type="ECO:0000259" key="2">
    <source>
        <dbReference type="Pfam" id="PF02481"/>
    </source>
</evidence>
<comment type="caution">
    <text evidence="4">The sequence shown here is derived from an EMBL/GenBank/DDBJ whole genome shotgun (WGS) entry which is preliminary data.</text>
</comment>
<name>F5S9S2_KINKI</name>
<dbReference type="Pfam" id="PF02481">
    <property type="entry name" value="DNA_processg_A"/>
    <property type="match status" value="1"/>
</dbReference>
<reference evidence="4 5" key="1">
    <citation type="submission" date="2011-04" db="EMBL/GenBank/DDBJ databases">
        <authorList>
            <person name="Muzny D."/>
            <person name="Qin X."/>
            <person name="Deng J."/>
            <person name="Jiang H."/>
            <person name="Liu Y."/>
            <person name="Qu J."/>
            <person name="Song X.-Z."/>
            <person name="Zhang L."/>
            <person name="Thornton R."/>
            <person name="Coyle M."/>
            <person name="Francisco L."/>
            <person name="Jackson L."/>
            <person name="Javaid M."/>
            <person name="Korchina V."/>
            <person name="Kovar C."/>
            <person name="Mata R."/>
            <person name="Mathew T."/>
            <person name="Ngo R."/>
            <person name="Nguyen L."/>
            <person name="Nguyen N."/>
            <person name="Okwuonu G."/>
            <person name="Ongeri F."/>
            <person name="Pham C."/>
            <person name="Simmons D."/>
            <person name="Wilczek-Boney K."/>
            <person name="Hale W."/>
            <person name="Jakkamsetti A."/>
            <person name="Pham P."/>
            <person name="Ruth R."/>
            <person name="San Lucas F."/>
            <person name="Warren J."/>
            <person name="Zhang J."/>
            <person name="Zhao Z."/>
            <person name="Zhou C."/>
            <person name="Zhu D."/>
            <person name="Lee S."/>
            <person name="Bess C."/>
            <person name="Blankenburg K."/>
            <person name="Forbes L."/>
            <person name="Fu Q."/>
            <person name="Gubbala S."/>
            <person name="Hirani K."/>
            <person name="Jayaseelan J.C."/>
            <person name="Lara F."/>
            <person name="Munidasa M."/>
            <person name="Palculict T."/>
            <person name="Patil S."/>
            <person name="Pu L.-L."/>
            <person name="Saada N."/>
            <person name="Tang L."/>
            <person name="Weissenberger G."/>
            <person name="Zhu Y."/>
            <person name="Hemphill L."/>
            <person name="Shang Y."/>
            <person name="Youmans B."/>
            <person name="Ayvaz T."/>
            <person name="Ross M."/>
            <person name="Santibanez J."/>
            <person name="Aqrawi P."/>
            <person name="Gross S."/>
            <person name="Joshi V."/>
            <person name="Fowler G."/>
            <person name="Nazareth L."/>
            <person name="Reid J."/>
            <person name="Worley K."/>
            <person name="Petrosino J."/>
            <person name="Highlander S."/>
            <person name="Gibbs R."/>
        </authorList>
    </citation>
    <scope>NUCLEOTIDE SEQUENCE [LARGE SCALE GENOMIC DNA]</scope>
    <source>
        <strain evidence="4 5">ATCC 23330</strain>
    </source>
</reference>
<dbReference type="Pfam" id="PF17782">
    <property type="entry name" value="WHD_DprA"/>
    <property type="match status" value="1"/>
</dbReference>
<dbReference type="InterPro" id="IPR036388">
    <property type="entry name" value="WH-like_DNA-bd_sf"/>
</dbReference>
<comment type="similarity">
    <text evidence="1">Belongs to the DprA/Smf family.</text>
</comment>
<dbReference type="Pfam" id="PF21102">
    <property type="entry name" value="DprA_N"/>
    <property type="match status" value="1"/>
</dbReference>
<evidence type="ECO:0000313" key="5">
    <source>
        <dbReference type="Proteomes" id="UP000004207"/>
    </source>
</evidence>
<dbReference type="NCBIfam" id="TIGR00732">
    <property type="entry name" value="dprA"/>
    <property type="match status" value="1"/>
</dbReference>
<dbReference type="InterPro" id="IPR003488">
    <property type="entry name" value="DprA"/>
</dbReference>
<dbReference type="eggNOG" id="COG0758">
    <property type="taxonomic scope" value="Bacteria"/>
</dbReference>
<dbReference type="AlphaFoldDB" id="F5S9S2"/>
<dbReference type="Gene3D" id="1.10.10.10">
    <property type="entry name" value="Winged helix-like DNA-binding domain superfamily/Winged helix DNA-binding domain"/>
    <property type="match status" value="1"/>
</dbReference>
<dbReference type="PANTHER" id="PTHR43022:SF1">
    <property type="entry name" value="PROTEIN SMF"/>
    <property type="match status" value="1"/>
</dbReference>
<dbReference type="InterPro" id="IPR057666">
    <property type="entry name" value="DrpA_SLOG"/>
</dbReference>
<dbReference type="InterPro" id="IPR041614">
    <property type="entry name" value="DprA_WH"/>
</dbReference>
<protein>
    <submittedName>
        <fullName evidence="4">SMF-family protein</fullName>
    </submittedName>
</protein>
<sequence>MWIKNKMVTESERCAWIELALTPYIGAESFLRLIEHCGSAAEALRAPVNLVAQLAHHGKQAAAAWTDKSKAKSACEAALQWEQQENCRLLLLCDDDYPQLLTEGLTPPPLLFVRGQMACLQRPAIGIVGGRRATPQAVRMAGDFGKALSEKGIAVISGMATGIDAAAHEGALQGSSSTIAVWGTGIDRIYPQSNQKLAYQIAERGAIISEFPLGTRPVAGNFPRRNRIIAALSWATLVVEATVESGSLITARLAAEMGREVMAIPSSIDNMLAKGCHKLIKEGAKLVECVDDIVQECPLLLGESVQAALDLPTTLSTRKKREKTAKPIAQISEVNEPETPSSLHENSDNVLLNAMGFSPIHPDLLAENLNLPAVDVYAELTELELDGWIVSMAGGRFQRVK</sequence>
<dbReference type="GO" id="GO:0009294">
    <property type="term" value="P:DNA-mediated transformation"/>
    <property type="evidence" value="ECO:0007669"/>
    <property type="project" value="InterPro"/>
</dbReference>
<dbReference type="EMBL" id="AFHS01000068">
    <property type="protein sequence ID" value="EGK06961.1"/>
    <property type="molecule type" value="Genomic_DNA"/>
</dbReference>